<dbReference type="EMBL" id="BPFH01000009">
    <property type="protein sequence ID" value="GIT96952.1"/>
    <property type="molecule type" value="Genomic_DNA"/>
</dbReference>
<name>A0ABQ4NRA5_9RHOB</name>
<accession>A0ABQ4NRA5</accession>
<keyword evidence="2" id="KW-1185">Reference proteome</keyword>
<evidence type="ECO:0000313" key="1">
    <source>
        <dbReference type="EMBL" id="GIT96952.1"/>
    </source>
</evidence>
<reference evidence="1 2" key="1">
    <citation type="submission" date="2021-05" db="EMBL/GenBank/DDBJ databases">
        <title>Bacteria Genome sequencing.</title>
        <authorList>
            <person name="Takabe Y."/>
            <person name="Nakajima Y."/>
            <person name="Suzuki S."/>
            <person name="Shiozaki T."/>
        </authorList>
    </citation>
    <scope>NUCLEOTIDE SEQUENCE [LARGE SCALE GENOMIC DNA]</scope>
    <source>
        <strain evidence="1 2">AI_62</strain>
    </source>
</reference>
<organism evidence="1 2">
    <name type="scientific">Jannaschia pagri</name>
    <dbReference type="NCBI Taxonomy" id="2829797"/>
    <lineage>
        <taxon>Bacteria</taxon>
        <taxon>Pseudomonadati</taxon>
        <taxon>Pseudomonadota</taxon>
        <taxon>Alphaproteobacteria</taxon>
        <taxon>Rhodobacterales</taxon>
        <taxon>Roseobacteraceae</taxon>
        <taxon>Jannaschia</taxon>
    </lineage>
</organism>
<sequence length="102" mass="11000">MAIKRPIVYAWFGAGGEAYLQALRVFDRRYGLSVGVRVNPDLSRQAGGMQRGRAAGPLAKKAWYYHAHLAIITKTPPTPKLCKSASPMTQSTASLLGNALGQ</sequence>
<comment type="caution">
    <text evidence="1">The sequence shown here is derived from an EMBL/GenBank/DDBJ whole genome shotgun (WGS) entry which is preliminary data.</text>
</comment>
<proteinExistence type="predicted"/>
<protein>
    <submittedName>
        <fullName evidence="1">Uncharacterized protein</fullName>
    </submittedName>
</protein>
<gene>
    <name evidence="1" type="ORF">JANAI62_35750</name>
</gene>
<dbReference type="Proteomes" id="UP000786693">
    <property type="component" value="Unassembled WGS sequence"/>
</dbReference>
<evidence type="ECO:0000313" key="2">
    <source>
        <dbReference type="Proteomes" id="UP000786693"/>
    </source>
</evidence>